<proteinExistence type="predicted"/>
<gene>
    <name evidence="1" type="ORF">TL16_g00076</name>
</gene>
<comment type="caution">
    <text evidence="1">The sequence shown here is derived from an EMBL/GenBank/DDBJ whole genome shotgun (WGS) entry which is preliminary data.</text>
</comment>
<sequence>MIDVTAGDSYVNLIQLIYSQNKPRINNCYIPPLLSARADCGAFFFQDLSSNNTNTPRTCYTVMSFSFPTPTLPNSHQ</sequence>
<dbReference type="AlphaFoldDB" id="A0A9W6ZBP5"/>
<evidence type="ECO:0000313" key="2">
    <source>
        <dbReference type="Proteomes" id="UP001162640"/>
    </source>
</evidence>
<name>A0A9W6ZBP5_9STRA</name>
<protein>
    <submittedName>
        <fullName evidence="1">Uncharacterized protein</fullName>
    </submittedName>
</protein>
<accession>A0A9W6ZBP5</accession>
<dbReference type="EMBL" id="BLQM01000002">
    <property type="protein sequence ID" value="GMH47505.1"/>
    <property type="molecule type" value="Genomic_DNA"/>
</dbReference>
<evidence type="ECO:0000313" key="1">
    <source>
        <dbReference type="EMBL" id="GMH47505.1"/>
    </source>
</evidence>
<dbReference type="Proteomes" id="UP001162640">
    <property type="component" value="Unassembled WGS sequence"/>
</dbReference>
<reference evidence="2" key="1">
    <citation type="journal article" date="2023" name="Commun. Biol.">
        <title>Genome analysis of Parmales, the sister group of diatoms, reveals the evolutionary specialization of diatoms from phago-mixotrophs to photoautotrophs.</title>
        <authorList>
            <person name="Ban H."/>
            <person name="Sato S."/>
            <person name="Yoshikawa S."/>
            <person name="Yamada K."/>
            <person name="Nakamura Y."/>
            <person name="Ichinomiya M."/>
            <person name="Sato N."/>
            <person name="Blanc-Mathieu R."/>
            <person name="Endo H."/>
            <person name="Kuwata A."/>
            <person name="Ogata H."/>
        </authorList>
    </citation>
    <scope>NUCLEOTIDE SEQUENCE [LARGE SCALE GENOMIC DNA]</scope>
</reference>
<organism evidence="1 2">
    <name type="scientific">Triparma laevis f. inornata</name>
    <dbReference type="NCBI Taxonomy" id="1714386"/>
    <lineage>
        <taxon>Eukaryota</taxon>
        <taxon>Sar</taxon>
        <taxon>Stramenopiles</taxon>
        <taxon>Ochrophyta</taxon>
        <taxon>Bolidophyceae</taxon>
        <taxon>Parmales</taxon>
        <taxon>Triparmaceae</taxon>
        <taxon>Triparma</taxon>
    </lineage>
</organism>